<dbReference type="PROSITE" id="PS50893">
    <property type="entry name" value="ABC_TRANSPORTER_2"/>
    <property type="match status" value="1"/>
</dbReference>
<dbReference type="EMBL" id="FOJQ01000003">
    <property type="protein sequence ID" value="SFA40253.1"/>
    <property type="molecule type" value="Genomic_DNA"/>
</dbReference>
<dbReference type="InterPro" id="IPR003439">
    <property type="entry name" value="ABC_transporter-like_ATP-bd"/>
</dbReference>
<dbReference type="GO" id="GO:0016887">
    <property type="term" value="F:ATP hydrolysis activity"/>
    <property type="evidence" value="ECO:0007669"/>
    <property type="project" value="InterPro"/>
</dbReference>
<dbReference type="InterPro" id="IPR017871">
    <property type="entry name" value="ABC_transporter-like_CS"/>
</dbReference>
<dbReference type="InterPro" id="IPR003593">
    <property type="entry name" value="AAA+_ATPase"/>
</dbReference>
<dbReference type="Pfam" id="PF00005">
    <property type="entry name" value="ABC_tran"/>
    <property type="match status" value="1"/>
</dbReference>
<dbReference type="PROSITE" id="PS00211">
    <property type="entry name" value="ABC_TRANSPORTER_1"/>
    <property type="match status" value="1"/>
</dbReference>
<dbReference type="Gene3D" id="3.40.50.300">
    <property type="entry name" value="P-loop containing nucleotide triphosphate hydrolases"/>
    <property type="match status" value="1"/>
</dbReference>
<proteinExistence type="predicted"/>
<dbReference type="SMART" id="SM00382">
    <property type="entry name" value="AAA"/>
    <property type="match status" value="1"/>
</dbReference>
<dbReference type="PANTHER" id="PTHR42788:SF21">
    <property type="entry name" value="ABC TRANSPORTER ATP-BINDING PROTEIN"/>
    <property type="match status" value="1"/>
</dbReference>
<keyword evidence="3 5" id="KW-0067">ATP-binding</keyword>
<keyword evidence="1" id="KW-0813">Transport</keyword>
<feature type="domain" description="ABC transporter" evidence="4">
    <location>
        <begin position="4"/>
        <end position="235"/>
    </location>
</feature>
<dbReference type="OrthoDB" id="9802264at2"/>
<dbReference type="SUPFAM" id="SSF52540">
    <property type="entry name" value="P-loop containing nucleoside triphosphate hydrolases"/>
    <property type="match status" value="1"/>
</dbReference>
<name>A0A1I0SLG4_9BACL</name>
<dbReference type="CDD" id="cd03293">
    <property type="entry name" value="ABC_NrtD_SsuB_transporters"/>
    <property type="match status" value="1"/>
</dbReference>
<dbReference type="RefSeq" id="WP_091700221.1">
    <property type="nucleotide sequence ID" value="NZ_FOJQ01000003.1"/>
</dbReference>
<accession>A0A1I0SLG4</accession>
<dbReference type="Proteomes" id="UP000198979">
    <property type="component" value="Unassembled WGS sequence"/>
</dbReference>
<evidence type="ECO:0000313" key="6">
    <source>
        <dbReference type="Proteomes" id="UP000198979"/>
    </source>
</evidence>
<evidence type="ECO:0000313" key="5">
    <source>
        <dbReference type="EMBL" id="SFA40253.1"/>
    </source>
</evidence>
<organism evidence="5 6">
    <name type="scientific">Anoxybacillus pushchinoensis</name>
    <dbReference type="NCBI Taxonomy" id="150248"/>
    <lineage>
        <taxon>Bacteria</taxon>
        <taxon>Bacillati</taxon>
        <taxon>Bacillota</taxon>
        <taxon>Bacilli</taxon>
        <taxon>Bacillales</taxon>
        <taxon>Anoxybacillaceae</taxon>
        <taxon>Anoxybacillus</taxon>
    </lineage>
</organism>
<dbReference type="AlphaFoldDB" id="A0A1I0SLG4"/>
<dbReference type="STRING" id="150248.SAMN05216169_100340"/>
<reference evidence="6" key="1">
    <citation type="submission" date="2016-10" db="EMBL/GenBank/DDBJ databases">
        <authorList>
            <person name="Varghese N."/>
            <person name="Submissions S."/>
        </authorList>
    </citation>
    <scope>NUCLEOTIDE SEQUENCE [LARGE SCALE GENOMIC DNA]</scope>
    <source>
        <strain evidence="6">K1</strain>
    </source>
</reference>
<evidence type="ECO:0000256" key="3">
    <source>
        <dbReference type="ARBA" id="ARBA00022840"/>
    </source>
</evidence>
<protein>
    <submittedName>
        <fullName evidence="5">NitT/TauT family transport system ATP-binding protein</fullName>
    </submittedName>
</protein>
<sequence length="256" mass="29007">MPILTVDQVMHAYVTNQSAVLALDHLSLNVERGEFLSFLGPSGCGKTTLLSIIAGLIEPTKGRVLIEGKEIYTMRQTIGYMLQHDYLFPWKTIKQNVTLGLKLTGKYSEKTEKQTLALLHQIGLRDVDDRYPNELSGGMRQRAALVRTLATDPKILLLDEPFSALDYQTKLKLEDLVWETLKQYRKTALLVTHDIGEAIAMSDRIVLFTARPGKIQKIVTVPDSLKACTPFQARQHPDFPPLFQMIWKELENIEQT</sequence>
<keyword evidence="6" id="KW-1185">Reference proteome</keyword>
<dbReference type="InterPro" id="IPR027417">
    <property type="entry name" value="P-loop_NTPase"/>
</dbReference>
<evidence type="ECO:0000259" key="4">
    <source>
        <dbReference type="PROSITE" id="PS50893"/>
    </source>
</evidence>
<gene>
    <name evidence="5" type="ORF">SAMN05216169_100340</name>
</gene>
<evidence type="ECO:0000256" key="2">
    <source>
        <dbReference type="ARBA" id="ARBA00022741"/>
    </source>
</evidence>
<dbReference type="GO" id="GO:0005524">
    <property type="term" value="F:ATP binding"/>
    <property type="evidence" value="ECO:0007669"/>
    <property type="project" value="UniProtKB-KW"/>
</dbReference>
<evidence type="ECO:0000256" key="1">
    <source>
        <dbReference type="ARBA" id="ARBA00022448"/>
    </source>
</evidence>
<dbReference type="InterPro" id="IPR050166">
    <property type="entry name" value="ABC_transporter_ATP-bind"/>
</dbReference>
<keyword evidence="2" id="KW-0547">Nucleotide-binding</keyword>
<dbReference type="PANTHER" id="PTHR42788">
    <property type="entry name" value="TAURINE IMPORT ATP-BINDING PROTEIN-RELATED"/>
    <property type="match status" value="1"/>
</dbReference>